<dbReference type="Proteomes" id="UP000218231">
    <property type="component" value="Unassembled WGS sequence"/>
</dbReference>
<keyword evidence="9" id="KW-1185">Reference proteome</keyword>
<dbReference type="PANTHER" id="PTHR45639">
    <property type="entry name" value="HSC70CB, ISOFORM G-RELATED"/>
    <property type="match status" value="1"/>
</dbReference>
<dbReference type="GO" id="GO:0005524">
    <property type="term" value="F:ATP binding"/>
    <property type="evidence" value="ECO:0007669"/>
    <property type="project" value="UniProtKB-KW"/>
</dbReference>
<sequence>MTRMSPKKSHRKAKRKRRRPRRLRRKKRMRKKKTRAKAMTPRRIRLSEFARLEKEQAEKHKLHNELESLAFEAKNLLDEEEIVGYISEDEKEKMLKEASETRDWLEETPEKDLTFDELKKRLSTLKDLIRPIKKRVKEAKELPKSLDNLNKLIESSSALIQMGLNPKDAEKPLFNKNDSETFNGKLEKLKSWLKEQQAVQEKKKKHENPALTVNQIEGKIKALDKEIKSFMKKMRSDRIVEMNEDDLKSGDAEKKLKEKVEEVQEKTRKKKEDTNGTEKKESDDASAKKSEL</sequence>
<comment type="caution">
    <text evidence="8">The sequence shown here is derived from an EMBL/GenBank/DDBJ whole genome shotgun (WGS) entry which is preliminary data.</text>
</comment>
<evidence type="ECO:0000256" key="4">
    <source>
        <dbReference type="ARBA" id="ARBA00023186"/>
    </source>
</evidence>
<evidence type="ECO:0000256" key="6">
    <source>
        <dbReference type="SAM" id="Coils"/>
    </source>
</evidence>
<evidence type="ECO:0000256" key="7">
    <source>
        <dbReference type="SAM" id="MobiDB-lite"/>
    </source>
</evidence>
<keyword evidence="3" id="KW-0067">ATP-binding</keyword>
<dbReference type="PANTHER" id="PTHR45639:SF3">
    <property type="entry name" value="HYPOXIA UP-REGULATED PROTEIN 1"/>
    <property type="match status" value="1"/>
</dbReference>
<feature type="region of interest" description="Disordered" evidence="7">
    <location>
        <begin position="1"/>
        <end position="41"/>
    </location>
</feature>
<dbReference type="InterPro" id="IPR013126">
    <property type="entry name" value="Hsp_70_fam"/>
</dbReference>
<evidence type="ECO:0000256" key="5">
    <source>
        <dbReference type="ARBA" id="ARBA00040503"/>
    </source>
</evidence>
<dbReference type="GO" id="GO:0030968">
    <property type="term" value="P:endoplasmic reticulum unfolded protein response"/>
    <property type="evidence" value="ECO:0007669"/>
    <property type="project" value="TreeGrafter"/>
</dbReference>
<keyword evidence="6" id="KW-0175">Coiled coil</keyword>
<dbReference type="GO" id="GO:0140662">
    <property type="term" value="F:ATP-dependent protein folding chaperone"/>
    <property type="evidence" value="ECO:0007669"/>
    <property type="project" value="InterPro"/>
</dbReference>
<dbReference type="GO" id="GO:0034663">
    <property type="term" value="C:endoplasmic reticulum chaperone complex"/>
    <property type="evidence" value="ECO:0007669"/>
    <property type="project" value="TreeGrafter"/>
</dbReference>
<keyword evidence="4" id="KW-0143">Chaperone</keyword>
<evidence type="ECO:0000256" key="2">
    <source>
        <dbReference type="ARBA" id="ARBA00022741"/>
    </source>
</evidence>
<keyword evidence="2" id="KW-0547">Nucleotide-binding</keyword>
<feature type="region of interest" description="Disordered" evidence="7">
    <location>
        <begin position="236"/>
        <end position="292"/>
    </location>
</feature>
<evidence type="ECO:0000256" key="3">
    <source>
        <dbReference type="ARBA" id="ARBA00022840"/>
    </source>
</evidence>
<dbReference type="AlphaFoldDB" id="A0A2A2LLH8"/>
<dbReference type="Gene3D" id="1.20.1270.10">
    <property type="match status" value="1"/>
</dbReference>
<name>A0A2A2LLH8_9BILA</name>
<accession>A0A2A2LLH8</accession>
<proteinExistence type="inferred from homology"/>
<dbReference type="OrthoDB" id="5852880at2759"/>
<dbReference type="STRING" id="2018661.A0A2A2LLH8"/>
<dbReference type="InterPro" id="IPR029048">
    <property type="entry name" value="HSP70_C_sf"/>
</dbReference>
<organism evidence="8 9">
    <name type="scientific">Diploscapter pachys</name>
    <dbReference type="NCBI Taxonomy" id="2018661"/>
    <lineage>
        <taxon>Eukaryota</taxon>
        <taxon>Metazoa</taxon>
        <taxon>Ecdysozoa</taxon>
        <taxon>Nematoda</taxon>
        <taxon>Chromadorea</taxon>
        <taxon>Rhabditida</taxon>
        <taxon>Rhabditina</taxon>
        <taxon>Rhabditomorpha</taxon>
        <taxon>Rhabditoidea</taxon>
        <taxon>Rhabditidae</taxon>
        <taxon>Diploscapter</taxon>
    </lineage>
</organism>
<feature type="coiled-coil region" evidence="6">
    <location>
        <begin position="52"/>
        <end position="79"/>
    </location>
</feature>
<protein>
    <recommendedName>
        <fullName evidence="5">Hypoxia up-regulated protein 1</fullName>
    </recommendedName>
</protein>
<gene>
    <name evidence="8" type="ORF">WR25_02058</name>
</gene>
<reference evidence="8 9" key="1">
    <citation type="journal article" date="2017" name="Curr. Biol.">
        <title>Genome architecture and evolution of a unichromosomal asexual nematode.</title>
        <authorList>
            <person name="Fradin H."/>
            <person name="Zegar C."/>
            <person name="Gutwein M."/>
            <person name="Lucas J."/>
            <person name="Kovtun M."/>
            <person name="Corcoran D."/>
            <person name="Baugh L.R."/>
            <person name="Kiontke K."/>
            <person name="Gunsalus K."/>
            <person name="Fitch D.H."/>
            <person name="Piano F."/>
        </authorList>
    </citation>
    <scope>NUCLEOTIDE SEQUENCE [LARGE SCALE GENOMIC DNA]</scope>
    <source>
        <strain evidence="8">PF1309</strain>
    </source>
</reference>
<comment type="similarity">
    <text evidence="1">Belongs to the heat shock protein 70 family.</text>
</comment>
<evidence type="ECO:0000313" key="9">
    <source>
        <dbReference type="Proteomes" id="UP000218231"/>
    </source>
</evidence>
<dbReference type="EMBL" id="LIAE01006622">
    <property type="protein sequence ID" value="PAV86877.1"/>
    <property type="molecule type" value="Genomic_DNA"/>
</dbReference>
<dbReference type="SUPFAM" id="SSF100934">
    <property type="entry name" value="Heat shock protein 70kD (HSP70), C-terminal subdomain"/>
    <property type="match status" value="1"/>
</dbReference>
<evidence type="ECO:0000313" key="8">
    <source>
        <dbReference type="EMBL" id="PAV86877.1"/>
    </source>
</evidence>
<evidence type="ECO:0000256" key="1">
    <source>
        <dbReference type="ARBA" id="ARBA00007381"/>
    </source>
</evidence>